<name>A0AAW1PU54_9CHLO</name>
<feature type="compositionally biased region" description="Acidic residues" evidence="4">
    <location>
        <begin position="527"/>
        <end position="543"/>
    </location>
</feature>
<feature type="compositionally biased region" description="Basic residues" evidence="4">
    <location>
        <begin position="335"/>
        <end position="353"/>
    </location>
</feature>
<protein>
    <recommendedName>
        <fullName evidence="7">U3 small nucleolar RNA-associated protein 14</fullName>
    </recommendedName>
</protein>
<feature type="region of interest" description="Disordered" evidence="4">
    <location>
        <begin position="399"/>
        <end position="471"/>
    </location>
</feature>
<feature type="region of interest" description="Disordered" evidence="4">
    <location>
        <begin position="653"/>
        <end position="679"/>
    </location>
</feature>
<evidence type="ECO:0000256" key="1">
    <source>
        <dbReference type="ARBA" id="ARBA00004604"/>
    </source>
</evidence>
<feature type="region of interest" description="Disordered" evidence="4">
    <location>
        <begin position="504"/>
        <end position="632"/>
    </location>
</feature>
<comment type="subcellular location">
    <subcellularLocation>
        <location evidence="1">Nucleus</location>
        <location evidence="1">Nucleolus</location>
    </subcellularLocation>
</comment>
<organism evidence="5 6">
    <name type="scientific">Symbiochloris irregularis</name>
    <dbReference type="NCBI Taxonomy" id="706552"/>
    <lineage>
        <taxon>Eukaryota</taxon>
        <taxon>Viridiplantae</taxon>
        <taxon>Chlorophyta</taxon>
        <taxon>core chlorophytes</taxon>
        <taxon>Trebouxiophyceae</taxon>
        <taxon>Trebouxiales</taxon>
        <taxon>Trebouxiaceae</taxon>
        <taxon>Symbiochloris</taxon>
    </lineage>
</organism>
<feature type="compositionally biased region" description="Basic and acidic residues" evidence="4">
    <location>
        <begin position="406"/>
        <end position="431"/>
    </location>
</feature>
<dbReference type="PANTHER" id="PTHR14150:SF12">
    <property type="entry name" value="U3 SMALL NUCLEOLAR RNA-ASSOCIATED PROTEIN 14 HOMOLOG A"/>
    <property type="match status" value="1"/>
</dbReference>
<keyword evidence="6" id="KW-1185">Reference proteome</keyword>
<accession>A0AAW1PU54</accession>
<feature type="compositionally biased region" description="Low complexity" evidence="4">
    <location>
        <begin position="557"/>
        <end position="567"/>
    </location>
</feature>
<evidence type="ECO:0000256" key="4">
    <source>
        <dbReference type="SAM" id="MobiDB-lite"/>
    </source>
</evidence>
<dbReference type="EMBL" id="JALJOQ010000007">
    <property type="protein sequence ID" value="KAK9812342.1"/>
    <property type="molecule type" value="Genomic_DNA"/>
</dbReference>
<comment type="caution">
    <text evidence="5">The sequence shown here is derived from an EMBL/GenBank/DDBJ whole genome shotgun (WGS) entry which is preliminary data.</text>
</comment>
<keyword evidence="3" id="KW-0539">Nucleus</keyword>
<evidence type="ECO:0000256" key="2">
    <source>
        <dbReference type="ARBA" id="ARBA00022553"/>
    </source>
</evidence>
<evidence type="ECO:0000256" key="3">
    <source>
        <dbReference type="ARBA" id="ARBA00023242"/>
    </source>
</evidence>
<feature type="compositionally biased region" description="Acidic residues" evidence="4">
    <location>
        <begin position="437"/>
        <end position="450"/>
    </location>
</feature>
<dbReference type="InterPro" id="IPR006709">
    <property type="entry name" value="SSU_processome_Utp14"/>
</dbReference>
<feature type="region of interest" description="Disordered" evidence="4">
    <location>
        <begin position="200"/>
        <end position="222"/>
    </location>
</feature>
<dbReference type="GO" id="GO:0006364">
    <property type="term" value="P:rRNA processing"/>
    <property type="evidence" value="ECO:0007669"/>
    <property type="project" value="InterPro"/>
</dbReference>
<feature type="region of interest" description="Disordered" evidence="4">
    <location>
        <begin position="1"/>
        <end position="166"/>
    </location>
</feature>
<feature type="region of interest" description="Disordered" evidence="4">
    <location>
        <begin position="335"/>
        <end position="364"/>
    </location>
</feature>
<feature type="compositionally biased region" description="Acidic residues" evidence="4">
    <location>
        <begin position="104"/>
        <end position="117"/>
    </location>
</feature>
<feature type="compositionally biased region" description="Basic and acidic residues" evidence="4">
    <location>
        <begin position="515"/>
        <end position="525"/>
    </location>
</feature>
<dbReference type="Proteomes" id="UP001465755">
    <property type="component" value="Unassembled WGS sequence"/>
</dbReference>
<sequence>MGGGSSFNRKRRRDIMDVYQAEDPDPTEERQAGRQFDSLGPTPYEMGSDFEGSDEEIDEETAFTAKDKSQYGGWFPEDADAGFSDEDAGAGDLSAEEHEASDGASDEAADSEAESESDGERHQQVLAEVTGRQAGRQRQQKQKLVTEAYPESEANLPPVQNGSGNDLTVADMMRALGKDGAKLGKVGKQLAKLAKAAAPVGPALPGPIQARQRRRAGYEATTEEVSKWQDLVKANREAPTLDLAKLQQRGGPQAPSTIASMTAGFKPQSEMEKDIEAMLLAAQAAAGDKSEEAEENDLVGKALTVEEVRARQQALARMRSLLLRHADKARHLKKIKSKDFHRRTIRAAKAKAKKAGEAEGDEEGYLRLAAEQAELERAKERLTLRHKNSSRWARRALKRGVNVMDEGTREALDEQLRIGQELRRKVERVEEPGSSGDDSDDGTDASDQDDGDKPAETTGGRDKLSQRAAKRMRTGALDILQGQDAEAPSKGLLALPFMRRALERQKATAQADAAEVLRELDRQDAGPDGDDETGDGVGEDDEQAWGSGRMVFGGTIQPATQQAQPAADSGESSDEFEDAEARIARVTQDTQPPAAALPQSKATARAAAAGVHVDEADGLEDGQSMQPVKGQGMTQRELIAAAFAGDDVQAQFDADKAAEAEAEAPPVEEPSQLPGWGNWADRQREPAWLLSAKAQAQKKREEALQARKDANMKGVVISERWDKKASKYGTPSLPFPFKSRDAYERQMRQPMGSDYNTSLSHRNFIRPAVLKDTGVIIQPIKFTKQGWQLRSDSGRLATYPGIGRAHG</sequence>
<feature type="compositionally biased region" description="Acidic residues" evidence="4">
    <location>
        <begin position="77"/>
        <end position="89"/>
    </location>
</feature>
<dbReference type="Pfam" id="PF04615">
    <property type="entry name" value="Utp14"/>
    <property type="match status" value="2"/>
</dbReference>
<dbReference type="PANTHER" id="PTHR14150">
    <property type="entry name" value="U3 SMALL NUCLEOLAR RNA-ASSOCIATED PROTEIN 14"/>
    <property type="match status" value="1"/>
</dbReference>
<proteinExistence type="predicted"/>
<evidence type="ECO:0000313" key="5">
    <source>
        <dbReference type="EMBL" id="KAK9812342.1"/>
    </source>
</evidence>
<feature type="compositionally biased region" description="Acidic residues" evidence="4">
    <location>
        <begin position="51"/>
        <end position="61"/>
    </location>
</feature>
<dbReference type="AlphaFoldDB" id="A0AAW1PU54"/>
<evidence type="ECO:0000313" key="6">
    <source>
        <dbReference type="Proteomes" id="UP001465755"/>
    </source>
</evidence>
<keyword evidence="2" id="KW-0597">Phosphoprotein</keyword>
<evidence type="ECO:0008006" key="7">
    <source>
        <dbReference type="Google" id="ProtNLM"/>
    </source>
</evidence>
<feature type="compositionally biased region" description="Basic and acidic residues" evidence="4">
    <location>
        <begin position="451"/>
        <end position="465"/>
    </location>
</feature>
<gene>
    <name evidence="5" type="ORF">WJX73_003829</name>
</gene>
<dbReference type="GO" id="GO:0032040">
    <property type="term" value="C:small-subunit processome"/>
    <property type="evidence" value="ECO:0007669"/>
    <property type="project" value="InterPro"/>
</dbReference>
<reference evidence="5 6" key="1">
    <citation type="journal article" date="2024" name="Nat. Commun.">
        <title>Phylogenomics reveals the evolutionary origins of lichenization in chlorophyte algae.</title>
        <authorList>
            <person name="Puginier C."/>
            <person name="Libourel C."/>
            <person name="Otte J."/>
            <person name="Skaloud P."/>
            <person name="Haon M."/>
            <person name="Grisel S."/>
            <person name="Petersen M."/>
            <person name="Berrin J.G."/>
            <person name="Delaux P.M."/>
            <person name="Dal Grande F."/>
            <person name="Keller J."/>
        </authorList>
    </citation>
    <scope>NUCLEOTIDE SEQUENCE [LARGE SCALE GENOMIC DNA]</scope>
    <source>
        <strain evidence="5 6">SAG 2036</strain>
    </source>
</reference>